<reference evidence="3" key="1">
    <citation type="submission" date="2018-02" db="EMBL/GenBank/DDBJ databases">
        <authorList>
            <person name="Hornung B."/>
        </authorList>
    </citation>
    <scope>NUCLEOTIDE SEQUENCE [LARGE SCALE GENOMIC DNA]</scope>
</reference>
<dbReference type="AlphaFoldDB" id="A0A375HXL9"/>
<name>A0A375HXL9_9ACTN</name>
<keyword evidence="3" id="KW-1185">Reference proteome</keyword>
<feature type="transmembrane region" description="Helical" evidence="1">
    <location>
        <begin position="24"/>
        <end position="47"/>
    </location>
</feature>
<dbReference type="Proteomes" id="UP000265962">
    <property type="component" value="Unassembled WGS sequence"/>
</dbReference>
<sequence length="79" mass="7937">MTAIDTIATQASTIRHETTTIPSAIVGTLVAGALVAASILMIIVGLATTTTAMMLTGTLVFSAATLLSVYTGINALAQN</sequence>
<keyword evidence="1" id="KW-0472">Membrane</keyword>
<evidence type="ECO:0000313" key="3">
    <source>
        <dbReference type="Proteomes" id="UP000265962"/>
    </source>
</evidence>
<gene>
    <name evidence="2" type="ORF">PROPJV5_0015</name>
</gene>
<accession>A0A375HXL9</accession>
<proteinExistence type="predicted"/>
<evidence type="ECO:0000313" key="2">
    <source>
        <dbReference type="EMBL" id="SPF67007.1"/>
    </source>
</evidence>
<evidence type="ECO:0000256" key="1">
    <source>
        <dbReference type="SAM" id="Phobius"/>
    </source>
</evidence>
<dbReference type="EMBL" id="OMOH01000001">
    <property type="protein sequence ID" value="SPF67007.1"/>
    <property type="molecule type" value="Genomic_DNA"/>
</dbReference>
<keyword evidence="1" id="KW-0812">Transmembrane</keyword>
<organism evidence="2 3">
    <name type="scientific">Propionibacterium ruminifibrarum</name>
    <dbReference type="NCBI Taxonomy" id="1962131"/>
    <lineage>
        <taxon>Bacteria</taxon>
        <taxon>Bacillati</taxon>
        <taxon>Actinomycetota</taxon>
        <taxon>Actinomycetes</taxon>
        <taxon>Propionibacteriales</taxon>
        <taxon>Propionibacteriaceae</taxon>
        <taxon>Propionibacterium</taxon>
    </lineage>
</organism>
<protein>
    <submittedName>
        <fullName evidence="2">Uncharacterized protein</fullName>
    </submittedName>
</protein>
<keyword evidence="1" id="KW-1133">Transmembrane helix</keyword>
<feature type="transmembrane region" description="Helical" evidence="1">
    <location>
        <begin position="53"/>
        <end position="77"/>
    </location>
</feature>